<proteinExistence type="predicted"/>
<dbReference type="Proteomes" id="UP000001283">
    <property type="component" value="Chromosome"/>
</dbReference>
<gene>
    <name evidence="2" type="ORF">BMWSH_1896</name>
</gene>
<feature type="transmembrane region" description="Helical" evidence="1">
    <location>
        <begin position="20"/>
        <end position="40"/>
    </location>
</feature>
<accession>A0A8D4BJ30</accession>
<keyword evidence="1" id="KW-1133">Transmembrane helix</keyword>
<evidence type="ECO:0000313" key="2">
    <source>
        <dbReference type="EMBL" id="AEN88778.1"/>
    </source>
</evidence>
<evidence type="ECO:0000313" key="3">
    <source>
        <dbReference type="Proteomes" id="UP000001283"/>
    </source>
</evidence>
<keyword evidence="1" id="KW-0812">Transmembrane</keyword>
<reference evidence="2 3" key="1">
    <citation type="journal article" date="2011" name="J. Bacteriol.">
        <title>Complete genome sequence of the industrial strain Bacillus megaterium WSH-002.</title>
        <authorList>
            <person name="Liu L."/>
            <person name="Li Y."/>
            <person name="Zhang J."/>
            <person name="Zou W."/>
            <person name="Zhou Z."/>
            <person name="Liu J."/>
            <person name="Li X."/>
            <person name="Wang L."/>
            <person name="Chen J."/>
        </authorList>
    </citation>
    <scope>NUCLEOTIDE SEQUENCE [LARGE SCALE GENOMIC DNA]</scope>
    <source>
        <strain evidence="2 3">WSH-002</strain>
    </source>
</reference>
<protein>
    <submittedName>
        <fullName evidence="2">Uncharacterized protein</fullName>
    </submittedName>
</protein>
<organism evidence="2 3">
    <name type="scientific">Priestia megaterium (strain WSH-002)</name>
    <name type="common">Bacillus megaterium</name>
    <dbReference type="NCBI Taxonomy" id="1006007"/>
    <lineage>
        <taxon>Bacteria</taxon>
        <taxon>Bacillati</taxon>
        <taxon>Bacillota</taxon>
        <taxon>Bacilli</taxon>
        <taxon>Bacillales</taxon>
        <taxon>Bacillaceae</taxon>
        <taxon>Priestia</taxon>
    </lineage>
</organism>
<dbReference type="AlphaFoldDB" id="A0A8D4BJ30"/>
<keyword evidence="1" id="KW-0472">Membrane</keyword>
<sequence>MLSGVEVFYALYAVPLIKKYSSLVIVGWAMVIGGSVISFIHSP</sequence>
<evidence type="ECO:0000256" key="1">
    <source>
        <dbReference type="SAM" id="Phobius"/>
    </source>
</evidence>
<name>A0A8D4BJ30_PRIMW</name>
<dbReference type="KEGG" id="bmh:BMWSH_1896"/>
<dbReference type="EMBL" id="CP003017">
    <property type="protein sequence ID" value="AEN88778.1"/>
    <property type="molecule type" value="Genomic_DNA"/>
</dbReference>